<protein>
    <recommendedName>
        <fullName evidence="4">LamG-like jellyroll fold domain-containing protein</fullName>
    </recommendedName>
</protein>
<dbReference type="InterPro" id="IPR013320">
    <property type="entry name" value="ConA-like_dom_sf"/>
</dbReference>
<dbReference type="Gene3D" id="2.160.20.10">
    <property type="entry name" value="Single-stranded right-handed beta-helix, Pectin lyase-like"/>
    <property type="match status" value="1"/>
</dbReference>
<organism evidence="2 3">
    <name type="scientific">Candidatus Zambryskibacteria bacterium RIFCSPLOWO2_01_FULL_43_17</name>
    <dbReference type="NCBI Taxonomy" id="1802760"/>
    <lineage>
        <taxon>Bacteria</taxon>
        <taxon>Candidatus Zambryskiibacteriota</taxon>
    </lineage>
</organism>
<dbReference type="Gene3D" id="2.60.120.200">
    <property type="match status" value="1"/>
</dbReference>
<feature type="region of interest" description="Disordered" evidence="1">
    <location>
        <begin position="165"/>
        <end position="188"/>
    </location>
</feature>
<dbReference type="Pfam" id="PF13385">
    <property type="entry name" value="Laminin_G_3"/>
    <property type="match status" value="1"/>
</dbReference>
<sequence>MGEALLFDGADDYVSLDSPTTLDDLSPMSIAFWVNPTKAGYIISKRDASCSGYWRIAFYANGKVGILNVKGATTESAVSIPTGVWTHVAYTWDGTNAVSGTKVYINGQDQTGLVTAGANSAASDASCNVYLGSRVGTSDFFGGSLDELHIYGATLSSGEVSQDMNNLATSSTSSAGTTTTTPSNPAPTLSFSASPVSILSGGATTLSWSASNADGCSASGGWSGNLSISGSQSVSPAQSTTYALSCSGAGGSVSKSTTVSVSAPVTQVTSSSGSISLPTLPQVSVDTSMPTQTGQTITVNAGGNLQTAIDNAQPGDTIVLQAGATFTGKITLPLKSNPNNKWIVIKSSQESQLPPPGVRVQPGNSVNMPKIVTTNSDYAIQAAQSASYYRFIGVEVTDNGAPSQYAPTFPDGTKGSYNYGLIELGRAGRDTQLTHLPHHIIFDRSYIHAQPKTSSRRGVVFNGAHQAVIDSYVSDFKEVGADSQAIAGFNGSGPFKIVNNYLEAAGENIMFGGSDPSISNLVASDIEIRGNYVFKPVSWKTGTSNYVGVQWTIKNLLETKNASRMLVEGNVFENSWAQAQTGWAMILRNANQTGGCTWCIGSHFTLRNNIIRNVGAGINIGTSQGTGTTAEPHHMLIENNILENIAVSPFIGDNRGIQVLGNGIADIVIRKNTLYTTGSLTAGLLMEATINNFEYADNINTWGQYGVVKSGGTGESIIPTVVSGVLNYSGNVYIKPTSISSSYGSIFVSTLSAAEATGKGANRAQVNQATQYAISGGGTYTPPLQLLR</sequence>
<evidence type="ECO:0008006" key="4">
    <source>
        <dbReference type="Google" id="ProtNLM"/>
    </source>
</evidence>
<evidence type="ECO:0000313" key="3">
    <source>
        <dbReference type="Proteomes" id="UP000179283"/>
    </source>
</evidence>
<accession>A0A1G2U220</accession>
<dbReference type="InterPro" id="IPR012334">
    <property type="entry name" value="Pectin_lyas_fold"/>
</dbReference>
<dbReference type="EMBL" id="MHWD01000018">
    <property type="protein sequence ID" value="OHB03571.1"/>
    <property type="molecule type" value="Genomic_DNA"/>
</dbReference>
<gene>
    <name evidence="2" type="ORF">A2920_02830</name>
</gene>
<evidence type="ECO:0000256" key="1">
    <source>
        <dbReference type="SAM" id="MobiDB-lite"/>
    </source>
</evidence>
<dbReference type="InterPro" id="IPR011050">
    <property type="entry name" value="Pectin_lyase_fold/virulence"/>
</dbReference>
<reference evidence="2 3" key="1">
    <citation type="journal article" date="2016" name="Nat. Commun.">
        <title>Thousands of microbial genomes shed light on interconnected biogeochemical processes in an aquifer system.</title>
        <authorList>
            <person name="Anantharaman K."/>
            <person name="Brown C.T."/>
            <person name="Hug L.A."/>
            <person name="Sharon I."/>
            <person name="Castelle C.J."/>
            <person name="Probst A.J."/>
            <person name="Thomas B.C."/>
            <person name="Singh A."/>
            <person name="Wilkins M.J."/>
            <person name="Karaoz U."/>
            <person name="Brodie E.L."/>
            <person name="Williams K.H."/>
            <person name="Hubbard S.S."/>
            <person name="Banfield J.F."/>
        </authorList>
    </citation>
    <scope>NUCLEOTIDE SEQUENCE [LARGE SCALE GENOMIC DNA]</scope>
</reference>
<dbReference type="SUPFAM" id="SSF51126">
    <property type="entry name" value="Pectin lyase-like"/>
    <property type="match status" value="1"/>
</dbReference>
<comment type="caution">
    <text evidence="2">The sequence shown here is derived from an EMBL/GenBank/DDBJ whole genome shotgun (WGS) entry which is preliminary data.</text>
</comment>
<dbReference type="SUPFAM" id="SSF49899">
    <property type="entry name" value="Concanavalin A-like lectins/glucanases"/>
    <property type="match status" value="1"/>
</dbReference>
<proteinExistence type="predicted"/>
<name>A0A1G2U220_9BACT</name>
<evidence type="ECO:0000313" key="2">
    <source>
        <dbReference type="EMBL" id="OHB03571.1"/>
    </source>
</evidence>
<dbReference type="Proteomes" id="UP000179283">
    <property type="component" value="Unassembled WGS sequence"/>
</dbReference>
<dbReference type="AlphaFoldDB" id="A0A1G2U220"/>